<organism evidence="1 2">
    <name type="scientific">Thiohalorhabdus methylotrophus</name>
    <dbReference type="NCBI Taxonomy" id="3242694"/>
    <lineage>
        <taxon>Bacteria</taxon>
        <taxon>Pseudomonadati</taxon>
        <taxon>Pseudomonadota</taxon>
        <taxon>Gammaproteobacteria</taxon>
        <taxon>Thiohalorhabdales</taxon>
        <taxon>Thiohalorhabdaceae</taxon>
        <taxon>Thiohalorhabdus</taxon>
    </lineage>
</organism>
<sequence>MNFRKPIFWQQGLFLQPQHLQYGDMRARQLSYDLHRQLAPHLWGVGALEVNEEALENGVFEVHSGNFLFQDGTHVFHPESAVLESRSFEQAWTDRNRPFRVFLGLPKLSAADANVAVGSDGQGGGTRFVAAAENTDGMPDLYQEGPRGEVQTLDHVLRILWDTEVQEEGGEGRYHLIPLAQLISDGDMIRVDPAFSPPCLSIGASAGLMRLLRGVRDDLVGRAHQLEAYKVSSDAVSSDSSPRYMRYLLALQAFGRHVPTLVHYLEEPAVHPWEAYRTLRQLVGELSIYSTQVDVTGASPDRSDGLPVYSHADPGASFSAAIRILQRAMNEITVGPEELIHFEPVGEGRFHGDIPEDFLDRRNTLYLVLRTEEDFEDHLEPFLRFAKLGAGDEVELFARRALPGVGLQHVQVRPEGLPYRPNATYFRVDRGGEAWSAVERRGELDLLWDEAPADLSIELLVVRG</sequence>
<name>A0ABV4TUK6_9GAMM</name>
<dbReference type="PANTHER" id="PTHR35566">
    <property type="entry name" value="BLR3599 PROTEIN"/>
    <property type="match status" value="1"/>
</dbReference>
<accession>A0ABV4TUK6</accession>
<dbReference type="Proteomes" id="UP001575181">
    <property type="component" value="Unassembled WGS sequence"/>
</dbReference>
<gene>
    <name evidence="1" type="primary">tssK</name>
    <name evidence="1" type="ORF">ACERLL_05410</name>
</gene>
<dbReference type="InterPro" id="IPR010263">
    <property type="entry name" value="T6SS_TssK"/>
</dbReference>
<evidence type="ECO:0000313" key="2">
    <source>
        <dbReference type="Proteomes" id="UP001575181"/>
    </source>
</evidence>
<reference evidence="1 2" key="1">
    <citation type="submission" date="2024-08" db="EMBL/GenBank/DDBJ databases">
        <title>Whole-genome sequencing of halo(alkali)philic microorganisms from hypersaline lakes.</title>
        <authorList>
            <person name="Sorokin D.Y."/>
            <person name="Merkel A.Y."/>
            <person name="Messina E."/>
            <person name="Yakimov M."/>
        </authorList>
    </citation>
    <scope>NUCLEOTIDE SEQUENCE [LARGE SCALE GENOMIC DNA]</scope>
    <source>
        <strain evidence="1 2">Cl-TMA</strain>
    </source>
</reference>
<dbReference type="PANTHER" id="PTHR35566:SF1">
    <property type="entry name" value="TYPE VI SECRETION SYSTEM BASEPLATE COMPONENT TSSK1"/>
    <property type="match status" value="1"/>
</dbReference>
<comment type="caution">
    <text evidence="1">The sequence shown here is derived from an EMBL/GenBank/DDBJ whole genome shotgun (WGS) entry which is preliminary data.</text>
</comment>
<proteinExistence type="predicted"/>
<dbReference type="EMBL" id="JBGUAW010000003">
    <property type="protein sequence ID" value="MFA9460260.1"/>
    <property type="molecule type" value="Genomic_DNA"/>
</dbReference>
<evidence type="ECO:0000313" key="1">
    <source>
        <dbReference type="EMBL" id="MFA9460260.1"/>
    </source>
</evidence>
<dbReference type="RefSeq" id="WP_373655044.1">
    <property type="nucleotide sequence ID" value="NZ_JBGUAW010000003.1"/>
</dbReference>
<dbReference type="Pfam" id="PF05936">
    <property type="entry name" value="T6SS_VasE"/>
    <property type="match status" value="1"/>
</dbReference>
<dbReference type="NCBIfam" id="TIGR03353">
    <property type="entry name" value="VI_chp_4"/>
    <property type="match status" value="1"/>
</dbReference>
<keyword evidence="2" id="KW-1185">Reference proteome</keyword>
<protein>
    <submittedName>
        <fullName evidence="1">Type VI secretion system baseplate subunit TssK</fullName>
    </submittedName>
</protein>